<protein>
    <recommendedName>
        <fullName evidence="3">N-acetyltransferase domain-containing protein</fullName>
    </recommendedName>
</protein>
<dbReference type="SUPFAM" id="SSF55729">
    <property type="entry name" value="Acyl-CoA N-acyltransferases (Nat)"/>
    <property type="match status" value="1"/>
</dbReference>
<keyword evidence="2" id="KW-0732">Signal</keyword>
<dbReference type="OMA" id="REFWASA"/>
<dbReference type="InterPro" id="IPR050769">
    <property type="entry name" value="NAT_camello-type"/>
</dbReference>
<keyword evidence="5" id="KW-1185">Reference proteome</keyword>
<evidence type="ECO:0000313" key="4">
    <source>
        <dbReference type="EMBL" id="KAG8470796.1"/>
    </source>
</evidence>
<keyword evidence="1" id="KW-0808">Transferase</keyword>
<feature type="signal peptide" evidence="2">
    <location>
        <begin position="1"/>
        <end position="23"/>
    </location>
</feature>
<gene>
    <name evidence="4" type="ORF">KFE25_009217</name>
</gene>
<proteinExistence type="predicted"/>
<name>A0A8J6CH50_DIALT</name>
<feature type="chain" id="PRO_5035174663" description="N-acetyltransferase domain-containing protein" evidence="2">
    <location>
        <begin position="24"/>
        <end position="280"/>
    </location>
</feature>
<dbReference type="InterPro" id="IPR000182">
    <property type="entry name" value="GNAT_dom"/>
</dbReference>
<evidence type="ECO:0000256" key="2">
    <source>
        <dbReference type="SAM" id="SignalP"/>
    </source>
</evidence>
<dbReference type="InterPro" id="IPR013653">
    <property type="entry name" value="GCN5-like_dom"/>
</dbReference>
<dbReference type="EMBL" id="JAGTXO010000001">
    <property type="protein sequence ID" value="KAG8470796.1"/>
    <property type="molecule type" value="Genomic_DNA"/>
</dbReference>
<dbReference type="PROSITE" id="PS51186">
    <property type="entry name" value="GNAT"/>
    <property type="match status" value="1"/>
</dbReference>
<dbReference type="Pfam" id="PF08445">
    <property type="entry name" value="FR47"/>
    <property type="match status" value="1"/>
</dbReference>
<dbReference type="PANTHER" id="PTHR13947">
    <property type="entry name" value="GNAT FAMILY N-ACETYLTRANSFERASE"/>
    <property type="match status" value="1"/>
</dbReference>
<evidence type="ECO:0000313" key="5">
    <source>
        <dbReference type="Proteomes" id="UP000751190"/>
    </source>
</evidence>
<evidence type="ECO:0000256" key="1">
    <source>
        <dbReference type="ARBA" id="ARBA00022679"/>
    </source>
</evidence>
<accession>A0A8J6CH50</accession>
<dbReference type="Gene3D" id="3.40.630.30">
    <property type="match status" value="1"/>
</dbReference>
<comment type="caution">
    <text evidence="4">The sequence shown here is derived from an EMBL/GenBank/DDBJ whole genome shotgun (WGS) entry which is preliminary data.</text>
</comment>
<reference evidence="4" key="1">
    <citation type="submission" date="2021-05" db="EMBL/GenBank/DDBJ databases">
        <title>The genome of the haptophyte Pavlova lutheri (Diacronema luteri, Pavlovales) - a model for lipid biosynthesis in eukaryotic algae.</title>
        <authorList>
            <person name="Hulatt C.J."/>
            <person name="Posewitz M.C."/>
        </authorList>
    </citation>
    <scope>NUCLEOTIDE SEQUENCE</scope>
    <source>
        <strain evidence="4">NIVA-4/92</strain>
    </source>
</reference>
<dbReference type="AlphaFoldDB" id="A0A8J6CH50"/>
<dbReference type="InterPro" id="IPR016181">
    <property type="entry name" value="Acyl_CoA_acyltransferase"/>
</dbReference>
<sequence>MARASALWAVGMLAYARAPVGAAAAVAVAMRRLGAASCATSMAAPTGGVTLEVTTAYGAIKEAADFFAREFWASAGELSDAQRGTLADQHRADFERRYGELTGKRRFPSALILALDGERIVGCAGVEMTVVDAAAGRFWDRPQAEALFSERFAAMGGRERSQYRKANLDELAAAFLQGTGAVRPVLSNLAVRRESRGTGLGERLVRGCEELVRTADGWAGDDLWLLVDEQNAPAVALYMRLGFEEVWRSEEMATRLVRAAGGGLEVGQEPSFLLAMAKKL</sequence>
<feature type="domain" description="N-acetyltransferase" evidence="3">
    <location>
        <begin position="128"/>
        <end position="280"/>
    </location>
</feature>
<evidence type="ECO:0000259" key="3">
    <source>
        <dbReference type="PROSITE" id="PS51186"/>
    </source>
</evidence>
<dbReference type="Proteomes" id="UP000751190">
    <property type="component" value="Unassembled WGS sequence"/>
</dbReference>
<dbReference type="GO" id="GO:0008080">
    <property type="term" value="F:N-acetyltransferase activity"/>
    <property type="evidence" value="ECO:0007669"/>
    <property type="project" value="InterPro"/>
</dbReference>
<dbReference type="OrthoDB" id="249099at2759"/>
<dbReference type="PANTHER" id="PTHR13947:SF37">
    <property type="entry name" value="LD18367P"/>
    <property type="match status" value="1"/>
</dbReference>
<organism evidence="4 5">
    <name type="scientific">Diacronema lutheri</name>
    <name type="common">Unicellular marine alga</name>
    <name type="synonym">Monochrysis lutheri</name>
    <dbReference type="NCBI Taxonomy" id="2081491"/>
    <lineage>
        <taxon>Eukaryota</taxon>
        <taxon>Haptista</taxon>
        <taxon>Haptophyta</taxon>
        <taxon>Pavlovophyceae</taxon>
        <taxon>Pavlovales</taxon>
        <taxon>Pavlovaceae</taxon>
        <taxon>Diacronema</taxon>
    </lineage>
</organism>